<proteinExistence type="predicted"/>
<evidence type="ECO:0000256" key="1">
    <source>
        <dbReference type="ARBA" id="ARBA00004651"/>
    </source>
</evidence>
<dbReference type="Pfam" id="PF01943">
    <property type="entry name" value="Polysacc_synt"/>
    <property type="match status" value="1"/>
</dbReference>
<feature type="transmembrane region" description="Helical" evidence="6">
    <location>
        <begin position="436"/>
        <end position="457"/>
    </location>
</feature>
<feature type="transmembrane region" description="Helical" evidence="6">
    <location>
        <begin position="283"/>
        <end position="303"/>
    </location>
</feature>
<dbReference type="PANTHER" id="PTHR30250">
    <property type="entry name" value="PST FAMILY PREDICTED COLANIC ACID TRANSPORTER"/>
    <property type="match status" value="1"/>
</dbReference>
<evidence type="ECO:0000256" key="4">
    <source>
        <dbReference type="ARBA" id="ARBA00022989"/>
    </source>
</evidence>
<evidence type="ECO:0000313" key="7">
    <source>
        <dbReference type="EMBL" id="EPC56860.1"/>
    </source>
</evidence>
<evidence type="ECO:0000256" key="2">
    <source>
        <dbReference type="ARBA" id="ARBA00022475"/>
    </source>
</evidence>
<gene>
    <name evidence="7" type="ORF">Lpp77_01262</name>
</gene>
<comment type="caution">
    <text evidence="7">The sequence shown here is derived from an EMBL/GenBank/DDBJ whole genome shotgun (WGS) entry which is preliminary data.</text>
</comment>
<keyword evidence="4 6" id="KW-1133">Transmembrane helix</keyword>
<dbReference type="Proteomes" id="UP000014249">
    <property type="component" value="Unassembled WGS sequence"/>
</dbReference>
<dbReference type="GO" id="GO:0005886">
    <property type="term" value="C:plasma membrane"/>
    <property type="evidence" value="ECO:0007669"/>
    <property type="project" value="UniProtKB-SubCell"/>
</dbReference>
<dbReference type="CDD" id="cd13128">
    <property type="entry name" value="MATE_Wzx_like"/>
    <property type="match status" value="1"/>
</dbReference>
<sequence>MRVIKNYFYSVGYQILNMILPLVTGPYVARVLGPQGVGINTYTGAVVQYFVLFAGLGIALYGNRQIAYVKGNPHQLSITFWEIQIIKVITTVVAFLTFSFYLLFVKEYKFYLLLQSSYIIATGFDISWLYEGVEDFKKTFTRNTLVRIISLSLILTLVHKPSDVWLYIAILAASNLGGYVALWPTLKKMLVPVKMRELHPTTHFKGTLILFVPYMTLNIYPVINKTLLKHFLGVDASGYFEKSDVIIRMALTIVTSVSAVLLPHTSKAFADGKLQLIKKLLKVSFGYVSMMAFPIALGMAAIAPKFGVFFYGNGFSPVGPAMMIESSAIIFMGWSSITGNQYLIPTMQSNHYTRSVLLGSLLNIILDVPLIIIFGLNGAAFATLLAEAFISVYQLIVISRQVDYSSWLLDIIKYCSSSIIMFAFVFMLSSRLEMTILTLTLEIAVGAVVYLLGLFLMKPSTSEQLRQIVFSVFDRIRS</sequence>
<evidence type="ECO:0000313" key="8">
    <source>
        <dbReference type="Proteomes" id="UP000014249"/>
    </source>
</evidence>
<feature type="transmembrane region" description="Helical" evidence="6">
    <location>
        <begin position="41"/>
        <end position="62"/>
    </location>
</feature>
<evidence type="ECO:0000256" key="5">
    <source>
        <dbReference type="ARBA" id="ARBA00023136"/>
    </source>
</evidence>
<keyword evidence="3 6" id="KW-0812">Transmembrane</keyword>
<dbReference type="InterPro" id="IPR002797">
    <property type="entry name" value="Polysacc_synth"/>
</dbReference>
<feature type="transmembrane region" description="Helical" evidence="6">
    <location>
        <begin position="204"/>
        <end position="223"/>
    </location>
</feature>
<keyword evidence="2" id="KW-1003">Cell membrane</keyword>
<keyword evidence="5 6" id="KW-0472">Membrane</keyword>
<feature type="transmembrane region" description="Helical" evidence="6">
    <location>
        <begin position="380"/>
        <end position="399"/>
    </location>
</feature>
<comment type="subcellular location">
    <subcellularLocation>
        <location evidence="1">Cell membrane</location>
        <topology evidence="1">Multi-pass membrane protein</topology>
    </subcellularLocation>
</comment>
<feature type="transmembrane region" description="Helical" evidence="6">
    <location>
        <begin position="83"/>
        <end position="104"/>
    </location>
</feature>
<feature type="transmembrane region" description="Helical" evidence="6">
    <location>
        <begin position="7"/>
        <end position="29"/>
    </location>
</feature>
<evidence type="ECO:0000256" key="6">
    <source>
        <dbReference type="SAM" id="Phobius"/>
    </source>
</evidence>
<feature type="transmembrane region" description="Helical" evidence="6">
    <location>
        <begin position="323"/>
        <end position="344"/>
    </location>
</feature>
<protein>
    <submittedName>
        <fullName evidence="7">Oligosaccharide translocase</fullName>
    </submittedName>
</protein>
<accession>A0A8E0MCH4</accession>
<feature type="transmembrane region" description="Helical" evidence="6">
    <location>
        <begin position="356"/>
        <end position="374"/>
    </location>
</feature>
<dbReference type="AlphaFoldDB" id="A0A8E0MCH4"/>
<dbReference type="PANTHER" id="PTHR30250:SF11">
    <property type="entry name" value="O-ANTIGEN TRANSPORTER-RELATED"/>
    <property type="match status" value="1"/>
</dbReference>
<evidence type="ECO:0000256" key="3">
    <source>
        <dbReference type="ARBA" id="ARBA00022692"/>
    </source>
</evidence>
<organism evidence="7 8">
    <name type="scientific">Lacticaseibacillus paracasei subsp. paracasei CNCM I-4270</name>
    <dbReference type="NCBI Taxonomy" id="1256202"/>
    <lineage>
        <taxon>Bacteria</taxon>
        <taxon>Bacillati</taxon>
        <taxon>Bacillota</taxon>
        <taxon>Bacilli</taxon>
        <taxon>Lactobacillales</taxon>
        <taxon>Lactobacillaceae</taxon>
        <taxon>Lacticaseibacillus</taxon>
    </lineage>
</organism>
<feature type="transmembrane region" description="Helical" evidence="6">
    <location>
        <begin position="245"/>
        <end position="262"/>
    </location>
</feature>
<dbReference type="EMBL" id="ANJX01000048">
    <property type="protein sequence ID" value="EPC56860.1"/>
    <property type="molecule type" value="Genomic_DNA"/>
</dbReference>
<feature type="transmembrane region" description="Helical" evidence="6">
    <location>
        <begin position="164"/>
        <end position="183"/>
    </location>
</feature>
<name>A0A8E0MCH4_LACPA</name>
<dbReference type="InterPro" id="IPR050833">
    <property type="entry name" value="Poly_Biosynth_Transport"/>
</dbReference>
<reference evidence="7 8" key="1">
    <citation type="journal article" date="2013" name="PLoS ONE">
        <title>Lactobacillus paracasei comparative genomics: towards species pan-genome definition and exploitation of diversity.</title>
        <authorList>
            <person name="Smokvina T."/>
            <person name="Wels M."/>
            <person name="Polka J."/>
            <person name="Chervaux C."/>
            <person name="Brisse S."/>
            <person name="Boekhorst J."/>
            <person name="van Hylckama Vlieg J.E."/>
            <person name="Siezen R.J."/>
        </authorList>
    </citation>
    <scope>NUCLEOTIDE SEQUENCE [LARGE SCALE GENOMIC DNA]</scope>
    <source>
        <strain evidence="7 8">CNCM I-4270</strain>
    </source>
</reference>
<feature type="transmembrane region" description="Helical" evidence="6">
    <location>
        <begin position="411"/>
        <end position="430"/>
    </location>
</feature>